<dbReference type="AlphaFoldDB" id="A0AAV7R7Z2"/>
<reference evidence="2" key="1">
    <citation type="journal article" date="2022" name="bioRxiv">
        <title>Sequencing and chromosome-scale assembly of the giantPleurodeles waltlgenome.</title>
        <authorList>
            <person name="Brown T."/>
            <person name="Elewa A."/>
            <person name="Iarovenko S."/>
            <person name="Subramanian E."/>
            <person name="Araus A.J."/>
            <person name="Petzold A."/>
            <person name="Susuki M."/>
            <person name="Suzuki K.-i.T."/>
            <person name="Hayashi T."/>
            <person name="Toyoda A."/>
            <person name="Oliveira C."/>
            <person name="Osipova E."/>
            <person name="Leigh N.D."/>
            <person name="Simon A."/>
            <person name="Yun M.H."/>
        </authorList>
    </citation>
    <scope>NUCLEOTIDE SEQUENCE</scope>
    <source>
        <strain evidence="2">20211129_DDA</strain>
        <tissue evidence="2">Liver</tissue>
    </source>
</reference>
<gene>
    <name evidence="2" type="ORF">NDU88_001075</name>
</gene>
<evidence type="ECO:0000313" key="3">
    <source>
        <dbReference type="Proteomes" id="UP001066276"/>
    </source>
</evidence>
<dbReference type="EMBL" id="JANPWB010000009">
    <property type="protein sequence ID" value="KAJ1148238.1"/>
    <property type="molecule type" value="Genomic_DNA"/>
</dbReference>
<name>A0AAV7R7Z2_PLEWA</name>
<proteinExistence type="predicted"/>
<keyword evidence="3" id="KW-1185">Reference proteome</keyword>
<protein>
    <submittedName>
        <fullName evidence="2">Uncharacterized protein</fullName>
    </submittedName>
</protein>
<feature type="region of interest" description="Disordered" evidence="1">
    <location>
        <begin position="67"/>
        <end position="141"/>
    </location>
</feature>
<accession>A0AAV7R7Z2</accession>
<dbReference type="Proteomes" id="UP001066276">
    <property type="component" value="Chromosome 5"/>
</dbReference>
<feature type="region of interest" description="Disordered" evidence="1">
    <location>
        <begin position="1"/>
        <end position="39"/>
    </location>
</feature>
<sequence>MNSSSAVETSCLPENLKEETAAAKPVDNSPAPVELPHPLQEVQKAEVMPCRYPESFSIAGKWEIPQEKSPSLKYHQEKSPSLKYHQEKSPSLKYHQEKSPSLKYHQEKSPSLKYHQEKSPSLKYHQEKSPSLKYHQEKSLL</sequence>
<feature type="compositionally biased region" description="Basic and acidic residues" evidence="1">
    <location>
        <begin position="74"/>
        <end position="141"/>
    </location>
</feature>
<evidence type="ECO:0000313" key="2">
    <source>
        <dbReference type="EMBL" id="KAJ1148238.1"/>
    </source>
</evidence>
<comment type="caution">
    <text evidence="2">The sequence shown here is derived from an EMBL/GenBank/DDBJ whole genome shotgun (WGS) entry which is preliminary data.</text>
</comment>
<organism evidence="2 3">
    <name type="scientific">Pleurodeles waltl</name>
    <name type="common">Iberian ribbed newt</name>
    <dbReference type="NCBI Taxonomy" id="8319"/>
    <lineage>
        <taxon>Eukaryota</taxon>
        <taxon>Metazoa</taxon>
        <taxon>Chordata</taxon>
        <taxon>Craniata</taxon>
        <taxon>Vertebrata</taxon>
        <taxon>Euteleostomi</taxon>
        <taxon>Amphibia</taxon>
        <taxon>Batrachia</taxon>
        <taxon>Caudata</taxon>
        <taxon>Salamandroidea</taxon>
        <taxon>Salamandridae</taxon>
        <taxon>Pleurodelinae</taxon>
        <taxon>Pleurodeles</taxon>
    </lineage>
</organism>
<evidence type="ECO:0000256" key="1">
    <source>
        <dbReference type="SAM" id="MobiDB-lite"/>
    </source>
</evidence>